<reference evidence="2 3" key="1">
    <citation type="journal article" date="2018" name="Sci. Data">
        <title>The draft genome sequence of cork oak.</title>
        <authorList>
            <person name="Ramos A.M."/>
            <person name="Usie A."/>
            <person name="Barbosa P."/>
            <person name="Barros P.M."/>
            <person name="Capote T."/>
            <person name="Chaves I."/>
            <person name="Simoes F."/>
            <person name="Abreu I."/>
            <person name="Carrasquinho I."/>
            <person name="Faro C."/>
            <person name="Guimaraes J.B."/>
            <person name="Mendonca D."/>
            <person name="Nobrega F."/>
            <person name="Rodrigues L."/>
            <person name="Saibo N.J.M."/>
            <person name="Varela M.C."/>
            <person name="Egas C."/>
            <person name="Matos J."/>
            <person name="Miguel C.M."/>
            <person name="Oliveira M.M."/>
            <person name="Ricardo C.P."/>
            <person name="Goncalves S."/>
        </authorList>
    </citation>
    <scope>NUCLEOTIDE SEQUENCE [LARGE SCALE GENOMIC DNA]</scope>
    <source>
        <strain evidence="3">cv. HL8</strain>
    </source>
</reference>
<accession>A0AAW0LRM5</accession>
<name>A0AAW0LRM5_QUESU</name>
<dbReference type="AlphaFoldDB" id="A0AAW0LRM5"/>
<protein>
    <submittedName>
        <fullName evidence="2">Uncharacterized protein</fullName>
    </submittedName>
</protein>
<evidence type="ECO:0000256" key="1">
    <source>
        <dbReference type="SAM" id="MobiDB-lite"/>
    </source>
</evidence>
<gene>
    <name evidence="2" type="ORF">CFP56_032830</name>
</gene>
<feature type="region of interest" description="Disordered" evidence="1">
    <location>
        <begin position="1"/>
        <end position="22"/>
    </location>
</feature>
<proteinExistence type="predicted"/>
<keyword evidence="3" id="KW-1185">Reference proteome</keyword>
<comment type="caution">
    <text evidence="2">The sequence shown here is derived from an EMBL/GenBank/DDBJ whole genome shotgun (WGS) entry which is preliminary data.</text>
</comment>
<sequence length="75" mass="8422">MTATCSSCRSHRTTRQPLPPHRSHRIATAADLCTPFMGSQVKTERCCLLSICNIITVRDFRYSTVLKLNLCIPKA</sequence>
<evidence type="ECO:0000313" key="3">
    <source>
        <dbReference type="Proteomes" id="UP000237347"/>
    </source>
</evidence>
<dbReference type="EMBL" id="PKMF04000057">
    <property type="protein sequence ID" value="KAK7854240.1"/>
    <property type="molecule type" value="Genomic_DNA"/>
</dbReference>
<organism evidence="2 3">
    <name type="scientific">Quercus suber</name>
    <name type="common">Cork oak</name>
    <dbReference type="NCBI Taxonomy" id="58331"/>
    <lineage>
        <taxon>Eukaryota</taxon>
        <taxon>Viridiplantae</taxon>
        <taxon>Streptophyta</taxon>
        <taxon>Embryophyta</taxon>
        <taxon>Tracheophyta</taxon>
        <taxon>Spermatophyta</taxon>
        <taxon>Magnoliopsida</taxon>
        <taxon>eudicotyledons</taxon>
        <taxon>Gunneridae</taxon>
        <taxon>Pentapetalae</taxon>
        <taxon>rosids</taxon>
        <taxon>fabids</taxon>
        <taxon>Fagales</taxon>
        <taxon>Fagaceae</taxon>
        <taxon>Quercus</taxon>
    </lineage>
</organism>
<dbReference type="Proteomes" id="UP000237347">
    <property type="component" value="Unassembled WGS sequence"/>
</dbReference>
<evidence type="ECO:0000313" key="2">
    <source>
        <dbReference type="EMBL" id="KAK7854240.1"/>
    </source>
</evidence>